<dbReference type="SUPFAM" id="SSF103190">
    <property type="entry name" value="Sensory domain-like"/>
    <property type="match status" value="1"/>
</dbReference>
<comment type="similarity">
    <text evidence="9">Belongs to the methyl-accepting chemotaxis (MCP) protein family.</text>
</comment>
<dbReference type="Pfam" id="PF00672">
    <property type="entry name" value="HAMP"/>
    <property type="match status" value="1"/>
</dbReference>
<gene>
    <name evidence="16" type="primary">mcpB_5</name>
    <name evidence="15" type="ORF">IRZ65_00800</name>
    <name evidence="16" type="ORF">NCTC11842_03449</name>
</gene>
<accession>A0A2X2DBS5</accession>
<dbReference type="Proteomes" id="UP000626180">
    <property type="component" value="Unassembled WGS sequence"/>
</dbReference>
<dbReference type="InterPro" id="IPR029151">
    <property type="entry name" value="Sensor-like_sf"/>
</dbReference>
<dbReference type="SUPFAM" id="SSF58104">
    <property type="entry name" value="Methyl-accepting chemotaxis protein (MCP) signaling domain"/>
    <property type="match status" value="1"/>
</dbReference>
<feature type="compositionally biased region" description="Low complexity" evidence="11">
    <location>
        <begin position="408"/>
        <end position="421"/>
    </location>
</feature>
<dbReference type="EMBL" id="JADMCD010000001">
    <property type="protein sequence ID" value="MBF8639219.1"/>
    <property type="molecule type" value="Genomic_DNA"/>
</dbReference>
<comment type="subcellular location">
    <subcellularLocation>
        <location evidence="1">Cell membrane</location>
        <topology evidence="1">Multi-pass membrane protein</topology>
    </subcellularLocation>
</comment>
<dbReference type="InterPro" id="IPR003660">
    <property type="entry name" value="HAMP_dom"/>
</dbReference>
<evidence type="ECO:0000256" key="5">
    <source>
        <dbReference type="ARBA" id="ARBA00022692"/>
    </source>
</evidence>
<keyword evidence="3" id="KW-0488">Methylation</keyword>
<dbReference type="CDD" id="cd11386">
    <property type="entry name" value="MCP_signal"/>
    <property type="match status" value="1"/>
</dbReference>
<evidence type="ECO:0000313" key="15">
    <source>
        <dbReference type="EMBL" id="MBF8639219.1"/>
    </source>
</evidence>
<proteinExistence type="inferred from homology"/>
<dbReference type="CDD" id="cd18773">
    <property type="entry name" value="PDC1_HK_sensor"/>
    <property type="match status" value="1"/>
</dbReference>
<keyword evidence="8 10" id="KW-0807">Transducer</keyword>
<dbReference type="Proteomes" id="UP000250443">
    <property type="component" value="Unassembled WGS sequence"/>
</dbReference>
<evidence type="ECO:0000256" key="10">
    <source>
        <dbReference type="PROSITE-ProRule" id="PRU00284"/>
    </source>
</evidence>
<evidence type="ECO:0000256" key="8">
    <source>
        <dbReference type="ARBA" id="ARBA00023224"/>
    </source>
</evidence>
<dbReference type="PROSITE" id="PS50885">
    <property type="entry name" value="HAMP"/>
    <property type="match status" value="1"/>
</dbReference>
<keyword evidence="6 12" id="KW-1133">Transmembrane helix</keyword>
<protein>
    <submittedName>
        <fullName evidence="15">Methyl-accepting chemotaxis protein</fullName>
    </submittedName>
    <submittedName>
        <fullName evidence="16">Methyl-accepting chemotaxis sensory transducer</fullName>
    </submittedName>
</protein>
<dbReference type="Gene3D" id="1.10.287.950">
    <property type="entry name" value="Methyl-accepting chemotaxis protein"/>
    <property type="match status" value="1"/>
</dbReference>
<dbReference type="SMART" id="SM00304">
    <property type="entry name" value="HAMP"/>
    <property type="match status" value="1"/>
</dbReference>
<dbReference type="EMBL" id="UAUF01000013">
    <property type="protein sequence ID" value="SPZ09865.1"/>
    <property type="molecule type" value="Genomic_DNA"/>
</dbReference>
<keyword evidence="5 12" id="KW-0812">Transmembrane</keyword>
<dbReference type="AlphaFoldDB" id="A0A2X2DBS5"/>
<evidence type="ECO:0000313" key="18">
    <source>
        <dbReference type="Proteomes" id="UP000626180"/>
    </source>
</evidence>
<reference evidence="15 18" key="2">
    <citation type="submission" date="2020-10" db="EMBL/GenBank/DDBJ databases">
        <title>Genome sequences of Pseudomonas isolates.</title>
        <authorList>
            <person name="Wessels L."/>
            <person name="Reich F."/>
            <person name="Hammerl J."/>
        </authorList>
    </citation>
    <scope>NUCLEOTIDE SEQUENCE [LARGE SCALE GENOMIC DNA]</scope>
    <source>
        <strain evidence="15 18">20-MO00624-0</strain>
    </source>
</reference>
<dbReference type="PRINTS" id="PR00260">
    <property type="entry name" value="CHEMTRNSDUCR"/>
</dbReference>
<evidence type="ECO:0000259" key="13">
    <source>
        <dbReference type="PROSITE" id="PS50111"/>
    </source>
</evidence>
<feature type="domain" description="HAMP" evidence="14">
    <location>
        <begin position="296"/>
        <end position="350"/>
    </location>
</feature>
<dbReference type="Pfam" id="PF02743">
    <property type="entry name" value="dCache_1"/>
    <property type="match status" value="1"/>
</dbReference>
<evidence type="ECO:0000256" key="11">
    <source>
        <dbReference type="SAM" id="MobiDB-lite"/>
    </source>
</evidence>
<keyword evidence="7 12" id="KW-0472">Membrane</keyword>
<evidence type="ECO:0000256" key="1">
    <source>
        <dbReference type="ARBA" id="ARBA00004651"/>
    </source>
</evidence>
<dbReference type="InterPro" id="IPR033479">
    <property type="entry name" value="dCache_1"/>
</dbReference>
<dbReference type="FunFam" id="1.10.287.950:FF:000001">
    <property type="entry name" value="Methyl-accepting chemotaxis sensory transducer"/>
    <property type="match status" value="1"/>
</dbReference>
<evidence type="ECO:0000256" key="7">
    <source>
        <dbReference type="ARBA" id="ARBA00023136"/>
    </source>
</evidence>
<dbReference type="PANTHER" id="PTHR32089:SF117">
    <property type="entry name" value="METHYL ACCEPTING SENSORY TRANSDUCER WITH CACHE_1 SMALL MOLECULE BINDING DOMAIN"/>
    <property type="match status" value="1"/>
</dbReference>
<dbReference type="Pfam" id="PF00015">
    <property type="entry name" value="MCPsignal"/>
    <property type="match status" value="1"/>
</dbReference>
<evidence type="ECO:0000313" key="17">
    <source>
        <dbReference type="Proteomes" id="UP000250443"/>
    </source>
</evidence>
<dbReference type="PANTHER" id="PTHR32089">
    <property type="entry name" value="METHYL-ACCEPTING CHEMOTAXIS PROTEIN MCPB"/>
    <property type="match status" value="1"/>
</dbReference>
<dbReference type="PROSITE" id="PS50111">
    <property type="entry name" value="CHEMOTAXIS_TRANSDUC_2"/>
    <property type="match status" value="1"/>
</dbReference>
<sequence>MKWSLRKKIALSSSTAVLLVGASLTGMNFWNSQKSLETHIAEQVSNASRTFSANVRYWLQSKEVVLQAVKATDDPSAMLSILNQAKISGGFDNVFFARADGSQVNANGVTLPPDNNDPRKWKWYQQALVAPNKVYISTPTIAAATGSHVLSLGRSLQQSGNTLGVVGADVSMTEILEQLKQIKLPGNGSAFFVDKDGTILGHTDTALLDKKVSDLMTELTPATLASLAASKGTQHLLDHNGERLYAVPIDHDGEILIMTLDDAVLTAPLYQQLWVSLGAFGAILVLSLIAINMLCAWLLRPLGVVSQGLQVIAHGNGDLTKRIPQQSQDEVGHLALHFNQFVASLHELVTHIRHQAVEIGQESTTVLNNSTLSVADLGRLQQELTLVATAVTEMASATQEIAGNAERTAQSAQQSTESSQQGLELVRKTQTSITDLAQEVAETTQVITELSQHSQSISSVLTSIQSIAEQTNLLALNAAIEAARAGEQGRGFAVVADEVRTLSQRTQASTQEIQTTISNLLRVTQDAVSRMDNSRHLAERSVADADQAYVALEQITQSASLISDMSMQIAAAAEEQTSVTEEITRNVVTIKSLGDTLAESSVQAEHQSRSLQSHAGDLNERVSRFIL</sequence>
<dbReference type="GO" id="GO:0006935">
    <property type="term" value="P:chemotaxis"/>
    <property type="evidence" value="ECO:0007669"/>
    <property type="project" value="UniProtKB-KW"/>
</dbReference>
<dbReference type="GO" id="GO:0007165">
    <property type="term" value="P:signal transduction"/>
    <property type="evidence" value="ECO:0007669"/>
    <property type="project" value="UniProtKB-KW"/>
</dbReference>
<evidence type="ECO:0000259" key="14">
    <source>
        <dbReference type="PROSITE" id="PS50885"/>
    </source>
</evidence>
<evidence type="ECO:0000256" key="6">
    <source>
        <dbReference type="ARBA" id="ARBA00022989"/>
    </source>
</evidence>
<feature type="transmembrane region" description="Helical" evidence="12">
    <location>
        <begin position="273"/>
        <end position="299"/>
    </location>
</feature>
<evidence type="ECO:0000313" key="16">
    <source>
        <dbReference type="EMBL" id="SPZ09865.1"/>
    </source>
</evidence>
<dbReference type="GO" id="GO:0005886">
    <property type="term" value="C:plasma membrane"/>
    <property type="evidence" value="ECO:0007669"/>
    <property type="project" value="UniProtKB-SubCell"/>
</dbReference>
<dbReference type="InterPro" id="IPR004090">
    <property type="entry name" value="Chemotax_Me-accpt_rcpt"/>
</dbReference>
<feature type="region of interest" description="Disordered" evidence="11">
    <location>
        <begin position="403"/>
        <end position="422"/>
    </location>
</feature>
<dbReference type="Gene3D" id="3.30.450.20">
    <property type="entry name" value="PAS domain"/>
    <property type="match status" value="2"/>
</dbReference>
<dbReference type="CDD" id="cd06225">
    <property type="entry name" value="HAMP"/>
    <property type="match status" value="1"/>
</dbReference>
<evidence type="ECO:0000256" key="4">
    <source>
        <dbReference type="ARBA" id="ARBA00022500"/>
    </source>
</evidence>
<keyword evidence="4" id="KW-0145">Chemotaxis</keyword>
<dbReference type="GO" id="GO:0004888">
    <property type="term" value="F:transmembrane signaling receptor activity"/>
    <property type="evidence" value="ECO:0007669"/>
    <property type="project" value="InterPro"/>
</dbReference>
<dbReference type="InterPro" id="IPR004089">
    <property type="entry name" value="MCPsignal_dom"/>
</dbReference>
<organism evidence="16 17">
    <name type="scientific">Pseudomonas luteola</name>
    <dbReference type="NCBI Taxonomy" id="47886"/>
    <lineage>
        <taxon>Bacteria</taxon>
        <taxon>Pseudomonadati</taxon>
        <taxon>Pseudomonadota</taxon>
        <taxon>Gammaproteobacteria</taxon>
        <taxon>Pseudomonadales</taxon>
        <taxon>Pseudomonadaceae</taxon>
        <taxon>Pseudomonas</taxon>
    </lineage>
</organism>
<keyword evidence="2" id="KW-1003">Cell membrane</keyword>
<keyword evidence="18" id="KW-1185">Reference proteome</keyword>
<evidence type="ECO:0000256" key="12">
    <source>
        <dbReference type="SAM" id="Phobius"/>
    </source>
</evidence>
<evidence type="ECO:0000256" key="2">
    <source>
        <dbReference type="ARBA" id="ARBA00022475"/>
    </source>
</evidence>
<name>A0A2X2DBS5_PSELU</name>
<dbReference type="CDD" id="cd12912">
    <property type="entry name" value="PDC2_MCP_like"/>
    <property type="match status" value="1"/>
</dbReference>
<feature type="domain" description="Methyl-accepting transducer" evidence="13">
    <location>
        <begin position="382"/>
        <end position="591"/>
    </location>
</feature>
<dbReference type="SMART" id="SM00283">
    <property type="entry name" value="MA"/>
    <property type="match status" value="1"/>
</dbReference>
<reference evidence="16 17" key="1">
    <citation type="submission" date="2018-06" db="EMBL/GenBank/DDBJ databases">
        <authorList>
            <consortium name="Pathogen Informatics"/>
            <person name="Doyle S."/>
        </authorList>
    </citation>
    <scope>NUCLEOTIDE SEQUENCE [LARGE SCALE GENOMIC DNA]</scope>
    <source>
        <strain evidence="16 17">NCTC11842</strain>
    </source>
</reference>
<evidence type="ECO:0000256" key="3">
    <source>
        <dbReference type="ARBA" id="ARBA00022481"/>
    </source>
</evidence>
<evidence type="ECO:0000256" key="9">
    <source>
        <dbReference type="ARBA" id="ARBA00029447"/>
    </source>
</evidence>